<dbReference type="AlphaFoldDB" id="A0A5P1E1J8"/>
<protein>
    <submittedName>
        <fullName evidence="2">Uncharacterized protein</fullName>
    </submittedName>
</protein>
<evidence type="ECO:0000313" key="2">
    <source>
        <dbReference type="EMBL" id="ONK56299.1"/>
    </source>
</evidence>
<evidence type="ECO:0000256" key="1">
    <source>
        <dbReference type="SAM" id="MobiDB-lite"/>
    </source>
</evidence>
<feature type="region of interest" description="Disordered" evidence="1">
    <location>
        <begin position="102"/>
        <end position="121"/>
    </location>
</feature>
<keyword evidence="3" id="KW-1185">Reference proteome</keyword>
<sequence length="178" mass="19144">MLYCTASVRVLCAAVGFSEKTQRAFIAPSMTFSALVIKSLSFFCLFSRNLFCRSEHEICRSRLRVPSPSRRSALLSLQAAFSTAERPPAPVLSCRRTTTLAGREADGRRAPPAGGSVVDGDVDALRLETPASSSSGTPTRRQPSKPLHPLSLSTPTQAQFKNLSAHKPLPKLSSAENA</sequence>
<evidence type="ECO:0000313" key="3">
    <source>
        <dbReference type="Proteomes" id="UP000243459"/>
    </source>
</evidence>
<dbReference type="Gramene" id="ONK56299">
    <property type="protein sequence ID" value="ONK56299"/>
    <property type="gene ID" value="A4U43_C10F6350"/>
</dbReference>
<organism evidence="2 3">
    <name type="scientific">Asparagus officinalis</name>
    <name type="common">Garden asparagus</name>
    <dbReference type="NCBI Taxonomy" id="4686"/>
    <lineage>
        <taxon>Eukaryota</taxon>
        <taxon>Viridiplantae</taxon>
        <taxon>Streptophyta</taxon>
        <taxon>Embryophyta</taxon>
        <taxon>Tracheophyta</taxon>
        <taxon>Spermatophyta</taxon>
        <taxon>Magnoliopsida</taxon>
        <taxon>Liliopsida</taxon>
        <taxon>Asparagales</taxon>
        <taxon>Asparagaceae</taxon>
        <taxon>Asparagoideae</taxon>
        <taxon>Asparagus</taxon>
    </lineage>
</organism>
<gene>
    <name evidence="2" type="ORF">A4U43_C10F6350</name>
</gene>
<reference evidence="3" key="1">
    <citation type="journal article" date="2017" name="Nat. Commun.">
        <title>The asparagus genome sheds light on the origin and evolution of a young Y chromosome.</title>
        <authorList>
            <person name="Harkess A."/>
            <person name="Zhou J."/>
            <person name="Xu C."/>
            <person name="Bowers J.E."/>
            <person name="Van der Hulst R."/>
            <person name="Ayyampalayam S."/>
            <person name="Mercati F."/>
            <person name="Riccardi P."/>
            <person name="McKain M.R."/>
            <person name="Kakrana A."/>
            <person name="Tang H."/>
            <person name="Ray J."/>
            <person name="Groenendijk J."/>
            <person name="Arikit S."/>
            <person name="Mathioni S.M."/>
            <person name="Nakano M."/>
            <person name="Shan H."/>
            <person name="Telgmann-Rauber A."/>
            <person name="Kanno A."/>
            <person name="Yue Z."/>
            <person name="Chen H."/>
            <person name="Li W."/>
            <person name="Chen Y."/>
            <person name="Xu X."/>
            <person name="Zhang Y."/>
            <person name="Luo S."/>
            <person name="Chen H."/>
            <person name="Gao J."/>
            <person name="Mao Z."/>
            <person name="Pires J.C."/>
            <person name="Luo M."/>
            <person name="Kudrna D."/>
            <person name="Wing R.A."/>
            <person name="Meyers B.C."/>
            <person name="Yi K."/>
            <person name="Kong H."/>
            <person name="Lavrijsen P."/>
            <person name="Sunseri F."/>
            <person name="Falavigna A."/>
            <person name="Ye Y."/>
            <person name="Leebens-Mack J.H."/>
            <person name="Chen G."/>
        </authorList>
    </citation>
    <scope>NUCLEOTIDE SEQUENCE [LARGE SCALE GENOMIC DNA]</scope>
    <source>
        <strain evidence="3">cv. DH0086</strain>
    </source>
</reference>
<name>A0A5P1E1J8_ASPOF</name>
<feature type="compositionally biased region" description="Polar residues" evidence="1">
    <location>
        <begin position="151"/>
        <end position="162"/>
    </location>
</feature>
<proteinExistence type="predicted"/>
<dbReference type="Proteomes" id="UP000243459">
    <property type="component" value="Chromosome 10"/>
</dbReference>
<accession>A0A5P1E1J8</accession>
<feature type="region of interest" description="Disordered" evidence="1">
    <location>
        <begin position="128"/>
        <end position="178"/>
    </location>
</feature>
<dbReference type="EMBL" id="CM007390">
    <property type="protein sequence ID" value="ONK56299.1"/>
    <property type="molecule type" value="Genomic_DNA"/>
</dbReference>
<feature type="compositionally biased region" description="Polar residues" evidence="1">
    <location>
        <begin position="130"/>
        <end position="141"/>
    </location>
</feature>